<dbReference type="Proteomes" id="UP000636453">
    <property type="component" value="Unassembled WGS sequence"/>
</dbReference>
<organism evidence="2 3">
    <name type="scientific">Vulcaniibacterium thermophilum</name>
    <dbReference type="NCBI Taxonomy" id="1169913"/>
    <lineage>
        <taxon>Bacteria</taxon>
        <taxon>Pseudomonadati</taxon>
        <taxon>Pseudomonadota</taxon>
        <taxon>Gammaproteobacteria</taxon>
        <taxon>Lysobacterales</taxon>
        <taxon>Lysobacteraceae</taxon>
        <taxon>Vulcaniibacterium</taxon>
    </lineage>
</organism>
<proteinExistence type="predicted"/>
<dbReference type="GO" id="GO:0016788">
    <property type="term" value="F:hydrolase activity, acting on ester bonds"/>
    <property type="evidence" value="ECO:0007669"/>
    <property type="project" value="UniProtKB-ARBA"/>
</dbReference>
<dbReference type="InterPro" id="IPR036514">
    <property type="entry name" value="SGNH_hydro_sf"/>
</dbReference>
<feature type="domain" description="SGNH hydrolase-type esterase" evidence="1">
    <location>
        <begin position="6"/>
        <end position="186"/>
    </location>
</feature>
<accession>A0A919DC89</accession>
<evidence type="ECO:0000259" key="1">
    <source>
        <dbReference type="Pfam" id="PF13472"/>
    </source>
</evidence>
<reference evidence="2" key="2">
    <citation type="submission" date="2020-09" db="EMBL/GenBank/DDBJ databases">
        <authorList>
            <person name="Sun Q."/>
            <person name="Kim S."/>
        </authorList>
    </citation>
    <scope>NUCLEOTIDE SEQUENCE</scope>
    <source>
        <strain evidence="2">KCTC 32020</strain>
    </source>
</reference>
<dbReference type="OrthoDB" id="158267at2"/>
<keyword evidence="3" id="KW-1185">Reference proteome</keyword>
<dbReference type="AlphaFoldDB" id="A0A919DC89"/>
<dbReference type="CDD" id="cd01832">
    <property type="entry name" value="SGNH_hydrolase_like_1"/>
    <property type="match status" value="1"/>
</dbReference>
<evidence type="ECO:0000313" key="2">
    <source>
        <dbReference type="EMBL" id="GHE36421.1"/>
    </source>
</evidence>
<dbReference type="EMBL" id="BNCF01000009">
    <property type="protein sequence ID" value="GHE36421.1"/>
    <property type="molecule type" value="Genomic_DNA"/>
</dbReference>
<dbReference type="SUPFAM" id="SSF52266">
    <property type="entry name" value="SGNH hydrolase"/>
    <property type="match status" value="1"/>
</dbReference>
<dbReference type="Pfam" id="PF13472">
    <property type="entry name" value="Lipase_GDSL_2"/>
    <property type="match status" value="1"/>
</dbReference>
<gene>
    <name evidence="2" type="ORF">GCM10007167_18260</name>
</gene>
<comment type="caution">
    <text evidence="2">The sequence shown here is derived from an EMBL/GenBank/DDBJ whole genome shotgun (WGS) entry which is preliminary data.</text>
</comment>
<sequence>MLRYLALGDSYTIGEGVAPTQRWPAQLVRALRQDGIELAEPHYIATTGWTTGELANAIDAAQPLGRWEFVSLGIGVNDQYRGYSRSAYREGFEHLLATALHLTGREDRVLAVSIPDWGVTPFALRQGRDPDVVRREIDDFNDVARRHCEAHRVAFVDITPISRDRGGEADMLADDGLHPSAAMYARWVDAILPVAHTLLAADA</sequence>
<protein>
    <submittedName>
        <fullName evidence="2">Lysophospholipase</fullName>
    </submittedName>
</protein>
<dbReference type="RefSeq" id="WP_146472361.1">
    <property type="nucleotide sequence ID" value="NZ_BNCF01000009.1"/>
</dbReference>
<reference evidence="2" key="1">
    <citation type="journal article" date="2014" name="Int. J. Syst. Evol. Microbiol.">
        <title>Complete genome sequence of Corynebacterium casei LMG S-19264T (=DSM 44701T), isolated from a smear-ripened cheese.</title>
        <authorList>
            <consortium name="US DOE Joint Genome Institute (JGI-PGF)"/>
            <person name="Walter F."/>
            <person name="Albersmeier A."/>
            <person name="Kalinowski J."/>
            <person name="Ruckert C."/>
        </authorList>
    </citation>
    <scope>NUCLEOTIDE SEQUENCE</scope>
    <source>
        <strain evidence="2">KCTC 32020</strain>
    </source>
</reference>
<dbReference type="Gene3D" id="3.40.50.1110">
    <property type="entry name" value="SGNH hydrolase"/>
    <property type="match status" value="1"/>
</dbReference>
<name>A0A919DC89_9GAMM</name>
<evidence type="ECO:0000313" key="3">
    <source>
        <dbReference type="Proteomes" id="UP000636453"/>
    </source>
</evidence>
<dbReference type="InterPro" id="IPR013830">
    <property type="entry name" value="SGNH_hydro"/>
</dbReference>